<dbReference type="GO" id="GO:0030154">
    <property type="term" value="P:cell differentiation"/>
    <property type="evidence" value="ECO:0007669"/>
    <property type="project" value="UniProtKB-KW"/>
</dbReference>
<keyword evidence="3 5" id="KW-0221">Differentiation</keyword>
<evidence type="ECO:0000256" key="5">
    <source>
        <dbReference type="RuleBase" id="RU364012"/>
    </source>
</evidence>
<evidence type="ECO:0000256" key="4">
    <source>
        <dbReference type="ARBA" id="ARBA00023089"/>
    </source>
</evidence>
<evidence type="ECO:0000256" key="2">
    <source>
        <dbReference type="ARBA" id="ARBA00022473"/>
    </source>
</evidence>
<keyword evidence="4 5" id="KW-0287">Flowering</keyword>
<accession>A0AAV5K3U2</accession>
<evidence type="ECO:0000256" key="3">
    <source>
        <dbReference type="ARBA" id="ARBA00022782"/>
    </source>
</evidence>
<protein>
    <recommendedName>
        <fullName evidence="5">FRIGIDA-like protein</fullName>
    </recommendedName>
</protein>
<comment type="caution">
    <text evidence="6">The sequence shown here is derived from an EMBL/GenBank/DDBJ whole genome shotgun (WGS) entry which is preliminary data.</text>
</comment>
<dbReference type="GO" id="GO:0009908">
    <property type="term" value="P:flower development"/>
    <property type="evidence" value="ECO:0007669"/>
    <property type="project" value="UniProtKB-KW"/>
</dbReference>
<keyword evidence="2 5" id="KW-0217">Developmental protein</keyword>
<evidence type="ECO:0000313" key="7">
    <source>
        <dbReference type="Proteomes" id="UP001054252"/>
    </source>
</evidence>
<dbReference type="EMBL" id="BPVZ01000058">
    <property type="protein sequence ID" value="GKV21639.1"/>
    <property type="molecule type" value="Genomic_DNA"/>
</dbReference>
<dbReference type="InterPro" id="IPR012474">
    <property type="entry name" value="Frigida"/>
</dbReference>
<dbReference type="Pfam" id="PF07899">
    <property type="entry name" value="Frigida"/>
    <property type="match status" value="1"/>
</dbReference>
<gene>
    <name evidence="6" type="ORF">SLEP1_g31598</name>
</gene>
<dbReference type="PANTHER" id="PTHR31791:SF49">
    <property type="entry name" value="INACTIVE PROTEIN FRIGIDA"/>
    <property type="match status" value="1"/>
</dbReference>
<evidence type="ECO:0000256" key="1">
    <source>
        <dbReference type="ARBA" id="ARBA00008956"/>
    </source>
</evidence>
<organism evidence="6 7">
    <name type="scientific">Rubroshorea leprosula</name>
    <dbReference type="NCBI Taxonomy" id="152421"/>
    <lineage>
        <taxon>Eukaryota</taxon>
        <taxon>Viridiplantae</taxon>
        <taxon>Streptophyta</taxon>
        <taxon>Embryophyta</taxon>
        <taxon>Tracheophyta</taxon>
        <taxon>Spermatophyta</taxon>
        <taxon>Magnoliopsida</taxon>
        <taxon>eudicotyledons</taxon>
        <taxon>Gunneridae</taxon>
        <taxon>Pentapetalae</taxon>
        <taxon>rosids</taxon>
        <taxon>malvids</taxon>
        <taxon>Malvales</taxon>
        <taxon>Dipterocarpaceae</taxon>
        <taxon>Rubroshorea</taxon>
    </lineage>
</organism>
<proteinExistence type="inferred from homology"/>
<dbReference type="PANTHER" id="PTHR31791">
    <property type="entry name" value="FRIGIDA-LIKE PROTEIN 3-RELATED"/>
    <property type="match status" value="1"/>
</dbReference>
<evidence type="ECO:0000313" key="6">
    <source>
        <dbReference type="EMBL" id="GKV21639.1"/>
    </source>
</evidence>
<reference evidence="6 7" key="1">
    <citation type="journal article" date="2021" name="Commun. Biol.">
        <title>The genome of Shorea leprosula (Dipterocarpaceae) highlights the ecological relevance of drought in aseasonal tropical rainforests.</title>
        <authorList>
            <person name="Ng K.K.S."/>
            <person name="Kobayashi M.J."/>
            <person name="Fawcett J.A."/>
            <person name="Hatakeyama M."/>
            <person name="Paape T."/>
            <person name="Ng C.H."/>
            <person name="Ang C.C."/>
            <person name="Tnah L.H."/>
            <person name="Lee C.T."/>
            <person name="Nishiyama T."/>
            <person name="Sese J."/>
            <person name="O'Brien M.J."/>
            <person name="Copetti D."/>
            <person name="Mohd Noor M.I."/>
            <person name="Ong R.C."/>
            <person name="Putra M."/>
            <person name="Sireger I.Z."/>
            <person name="Indrioko S."/>
            <person name="Kosugi Y."/>
            <person name="Izuno A."/>
            <person name="Isagi Y."/>
            <person name="Lee S.L."/>
            <person name="Shimizu K.K."/>
        </authorList>
    </citation>
    <scope>NUCLEOTIDE SEQUENCE [LARGE SCALE GENOMIC DNA]</scope>
    <source>
        <strain evidence="6">214</strain>
    </source>
</reference>
<dbReference type="AlphaFoldDB" id="A0AAV5K3U2"/>
<sequence>MYNKGLWRYIATHLFDILKLREEVPAALKLNPKLAKLVLKCSGRFFLQGIRAHSKDSAMIPARQASVFILELFLLMMRGCDGSQVGLNRV</sequence>
<comment type="similarity">
    <text evidence="1 5">Belongs to the Frigida family.</text>
</comment>
<dbReference type="Proteomes" id="UP001054252">
    <property type="component" value="Unassembled WGS sequence"/>
</dbReference>
<keyword evidence="7" id="KW-1185">Reference proteome</keyword>
<name>A0AAV5K3U2_9ROSI</name>